<reference evidence="3 5" key="1">
    <citation type="submission" date="2017-01" db="EMBL/GenBank/DDBJ databases">
        <authorList>
            <person name="Varghese N."/>
            <person name="Submissions S."/>
        </authorList>
    </citation>
    <scope>NUCLEOTIDE SEQUENCE [LARGE SCALE GENOMIC DNA]</scope>
    <source>
        <strain evidence="3 5">ATCC 33342</strain>
    </source>
</reference>
<evidence type="ECO:0000313" key="4">
    <source>
        <dbReference type="EMBL" id="STO23927.1"/>
    </source>
</evidence>
<evidence type="ECO:0000313" key="5">
    <source>
        <dbReference type="Proteomes" id="UP000186808"/>
    </source>
</evidence>
<dbReference type="Pfam" id="PF13487">
    <property type="entry name" value="HD_5"/>
    <property type="match status" value="1"/>
</dbReference>
<keyword evidence="5" id="KW-1185">Reference proteome</keyword>
<evidence type="ECO:0000313" key="3">
    <source>
        <dbReference type="EMBL" id="SIR76009.1"/>
    </source>
</evidence>
<reference evidence="4 6" key="2">
    <citation type="submission" date="2018-06" db="EMBL/GenBank/DDBJ databases">
        <authorList>
            <consortium name="Pathogen Informatics"/>
            <person name="Doyle S."/>
        </authorList>
    </citation>
    <scope>NUCLEOTIDE SEQUENCE [LARGE SCALE GENOMIC DNA]</scope>
    <source>
        <strain evidence="4 6">NCTC11401</strain>
    </source>
</reference>
<feature type="domain" description="HD" evidence="1">
    <location>
        <begin position="203"/>
        <end position="325"/>
    </location>
</feature>
<protein>
    <submittedName>
        <fullName evidence="4">Cyclic di-GMP phosphodiesterase response regulator RpfG</fullName>
        <ecNumber evidence="4">3.1.4.52</ecNumber>
    </submittedName>
    <submittedName>
        <fullName evidence="3">HDIG domain-containing protein</fullName>
    </submittedName>
</protein>
<dbReference type="SMART" id="SM00471">
    <property type="entry name" value="HDc"/>
    <property type="match status" value="1"/>
</dbReference>
<dbReference type="InterPro" id="IPR006675">
    <property type="entry name" value="HDIG_dom"/>
</dbReference>
<dbReference type="InterPro" id="IPR006674">
    <property type="entry name" value="HD_domain"/>
</dbReference>
<dbReference type="GO" id="GO:0071111">
    <property type="term" value="F:cyclic-guanylate-specific phosphodiesterase activity"/>
    <property type="evidence" value="ECO:0007669"/>
    <property type="project" value="UniProtKB-EC"/>
</dbReference>
<dbReference type="CDD" id="cd00077">
    <property type="entry name" value="HDc"/>
    <property type="match status" value="1"/>
</dbReference>
<dbReference type="Proteomes" id="UP000254374">
    <property type="component" value="Unassembled WGS sequence"/>
</dbReference>
<organism evidence="4 6">
    <name type="scientific">Fluoribacter gormanii</name>
    <dbReference type="NCBI Taxonomy" id="464"/>
    <lineage>
        <taxon>Bacteria</taxon>
        <taxon>Pseudomonadati</taxon>
        <taxon>Pseudomonadota</taxon>
        <taxon>Gammaproteobacteria</taxon>
        <taxon>Legionellales</taxon>
        <taxon>Legionellaceae</taxon>
        <taxon>Fluoribacter</taxon>
    </lineage>
</organism>
<gene>
    <name evidence="4" type="primary">rpfG_3</name>
    <name evidence="4" type="ORF">NCTC11401_00733</name>
    <name evidence="3" type="ORF">SAMN05421777_12314</name>
</gene>
<accession>A0A377GGG8</accession>
<feature type="domain" description="HD-GYP" evidence="2">
    <location>
        <begin position="181"/>
        <end position="376"/>
    </location>
</feature>
<dbReference type="EMBL" id="FTNL01000023">
    <property type="protein sequence ID" value="SIR76009.1"/>
    <property type="molecule type" value="Genomic_DNA"/>
</dbReference>
<dbReference type="Gene3D" id="1.10.3210.10">
    <property type="entry name" value="Hypothetical protein af1432"/>
    <property type="match status" value="1"/>
</dbReference>
<proteinExistence type="predicted"/>
<dbReference type="PROSITE" id="PS51832">
    <property type="entry name" value="HD_GYP"/>
    <property type="match status" value="1"/>
</dbReference>
<dbReference type="PROSITE" id="PS51831">
    <property type="entry name" value="HD"/>
    <property type="match status" value="1"/>
</dbReference>
<dbReference type="SUPFAM" id="SSF109604">
    <property type="entry name" value="HD-domain/PDEase-like"/>
    <property type="match status" value="1"/>
</dbReference>
<dbReference type="EC" id="3.1.4.52" evidence="4"/>
<keyword evidence="4" id="KW-0378">Hydrolase</keyword>
<dbReference type="InterPro" id="IPR003607">
    <property type="entry name" value="HD/PDEase_dom"/>
</dbReference>
<dbReference type="NCBIfam" id="TIGR00277">
    <property type="entry name" value="HDIG"/>
    <property type="match status" value="1"/>
</dbReference>
<sequence length="397" mass="45538">MNSANHLTHNEQILFRLYAAHSALFIFTHTDQIQPYLEKIIRSIPGVKECDVCLIKNIDRSDKELHSRLLGTIDLKNGTFSMADFFQLCESVEDKEMQVYSLFAKDIFYGLIVVKISDFNQFNLFDPIVNSFTISTAIILENLCQKYILEKTNKELIMHREHLSELVKNKTQSLQQAKYKLQDILDKTIESLASITEQRDPFTAGHQFRVAKLAEEIAKSFGLSPQKTHEIYLGALIHDIGKTRVPMEILVSPAKLTPLEYGFIKIHPEVGYQIAKRVAFNRTITDIILHHHERLDGSGYPHGLKANEIRFETKIVTVADVFEAMSSHRPYRPKNSIEATLNELQEGAGKRYDAAVVGCCVELITKKNFEFPALPYERLNVNMYTWKIHDSLHTQKD</sequence>
<dbReference type="PANTHER" id="PTHR43155:SF2">
    <property type="entry name" value="CYCLIC DI-GMP PHOSPHODIESTERASE PA4108"/>
    <property type="match status" value="1"/>
</dbReference>
<evidence type="ECO:0000259" key="2">
    <source>
        <dbReference type="PROSITE" id="PS51832"/>
    </source>
</evidence>
<dbReference type="InterPro" id="IPR037522">
    <property type="entry name" value="HD_GYP_dom"/>
</dbReference>
<dbReference type="AlphaFoldDB" id="A0A377GGG8"/>
<name>A0A377GGG8_9GAMM</name>
<dbReference type="RefSeq" id="WP_058469242.1">
    <property type="nucleotide sequence ID" value="NZ_CAAAIX010000041.1"/>
</dbReference>
<dbReference type="OrthoDB" id="9764808at2"/>
<evidence type="ECO:0000313" key="6">
    <source>
        <dbReference type="Proteomes" id="UP000254374"/>
    </source>
</evidence>
<dbReference type="STRING" id="464.Lgor_2913"/>
<dbReference type="Proteomes" id="UP000186808">
    <property type="component" value="Unassembled WGS sequence"/>
</dbReference>
<dbReference type="EMBL" id="UGGV01000001">
    <property type="protein sequence ID" value="STO23927.1"/>
    <property type="molecule type" value="Genomic_DNA"/>
</dbReference>
<dbReference type="PANTHER" id="PTHR43155">
    <property type="entry name" value="CYCLIC DI-GMP PHOSPHODIESTERASE PA4108-RELATED"/>
    <property type="match status" value="1"/>
</dbReference>
<evidence type="ECO:0000259" key="1">
    <source>
        <dbReference type="PROSITE" id="PS51831"/>
    </source>
</evidence>